<name>A0A2I0W398_9ASPA</name>
<reference evidence="1 2" key="1">
    <citation type="journal article" date="2016" name="Sci. Rep.">
        <title>The Dendrobium catenatum Lindl. genome sequence provides insights into polysaccharide synthase, floral development and adaptive evolution.</title>
        <authorList>
            <person name="Zhang G.Q."/>
            <person name="Xu Q."/>
            <person name="Bian C."/>
            <person name="Tsai W.C."/>
            <person name="Yeh C.M."/>
            <person name="Liu K.W."/>
            <person name="Yoshida K."/>
            <person name="Zhang L.S."/>
            <person name="Chang S.B."/>
            <person name="Chen F."/>
            <person name="Shi Y."/>
            <person name="Su Y.Y."/>
            <person name="Zhang Y.Q."/>
            <person name="Chen L.J."/>
            <person name="Yin Y."/>
            <person name="Lin M."/>
            <person name="Huang H."/>
            <person name="Deng H."/>
            <person name="Wang Z.W."/>
            <person name="Zhu S.L."/>
            <person name="Zhao X."/>
            <person name="Deng C."/>
            <person name="Niu S.C."/>
            <person name="Huang J."/>
            <person name="Wang M."/>
            <person name="Liu G.H."/>
            <person name="Yang H.J."/>
            <person name="Xiao X.J."/>
            <person name="Hsiao Y.Y."/>
            <person name="Wu W.L."/>
            <person name="Chen Y.Y."/>
            <person name="Mitsuda N."/>
            <person name="Ohme-Takagi M."/>
            <person name="Luo Y.B."/>
            <person name="Van de Peer Y."/>
            <person name="Liu Z.J."/>
        </authorList>
    </citation>
    <scope>NUCLEOTIDE SEQUENCE [LARGE SCALE GENOMIC DNA]</scope>
    <source>
        <tissue evidence="1">The whole plant</tissue>
    </source>
</reference>
<evidence type="ECO:0000313" key="2">
    <source>
        <dbReference type="Proteomes" id="UP000233837"/>
    </source>
</evidence>
<gene>
    <name evidence="1" type="ORF">MA16_Dca010259</name>
</gene>
<accession>A0A2I0W398</accession>
<reference evidence="1 2" key="2">
    <citation type="journal article" date="2017" name="Nature">
        <title>The Apostasia genome and the evolution of orchids.</title>
        <authorList>
            <person name="Zhang G.Q."/>
            <person name="Liu K.W."/>
            <person name="Li Z."/>
            <person name="Lohaus R."/>
            <person name="Hsiao Y.Y."/>
            <person name="Niu S.C."/>
            <person name="Wang J.Y."/>
            <person name="Lin Y.C."/>
            <person name="Xu Q."/>
            <person name="Chen L.J."/>
            <person name="Yoshida K."/>
            <person name="Fujiwara S."/>
            <person name="Wang Z.W."/>
            <person name="Zhang Y.Q."/>
            <person name="Mitsuda N."/>
            <person name="Wang M."/>
            <person name="Liu G.H."/>
            <person name="Pecoraro L."/>
            <person name="Huang H.X."/>
            <person name="Xiao X.J."/>
            <person name="Lin M."/>
            <person name="Wu X.Y."/>
            <person name="Wu W.L."/>
            <person name="Chen Y.Y."/>
            <person name="Chang S.B."/>
            <person name="Sakamoto S."/>
            <person name="Ohme-Takagi M."/>
            <person name="Yagi M."/>
            <person name="Zeng S.J."/>
            <person name="Shen C.Y."/>
            <person name="Yeh C.M."/>
            <person name="Luo Y.B."/>
            <person name="Tsai W.C."/>
            <person name="Van de Peer Y."/>
            <person name="Liu Z.J."/>
        </authorList>
    </citation>
    <scope>NUCLEOTIDE SEQUENCE [LARGE SCALE GENOMIC DNA]</scope>
    <source>
        <tissue evidence="1">The whole plant</tissue>
    </source>
</reference>
<organism evidence="1 2">
    <name type="scientific">Dendrobium catenatum</name>
    <dbReference type="NCBI Taxonomy" id="906689"/>
    <lineage>
        <taxon>Eukaryota</taxon>
        <taxon>Viridiplantae</taxon>
        <taxon>Streptophyta</taxon>
        <taxon>Embryophyta</taxon>
        <taxon>Tracheophyta</taxon>
        <taxon>Spermatophyta</taxon>
        <taxon>Magnoliopsida</taxon>
        <taxon>Liliopsida</taxon>
        <taxon>Asparagales</taxon>
        <taxon>Orchidaceae</taxon>
        <taxon>Epidendroideae</taxon>
        <taxon>Malaxideae</taxon>
        <taxon>Dendrobiinae</taxon>
        <taxon>Dendrobium</taxon>
    </lineage>
</organism>
<dbReference type="Proteomes" id="UP000233837">
    <property type="component" value="Unassembled WGS sequence"/>
</dbReference>
<sequence length="117" mass="13024">MVALACLRLRTIGIKVHLEESFGKKKISLVSKDPVTPPHGGREVEHERKEEIVKGYKKVIYDVKHFNHGKEVAFEEVEDEDGDACDACNLLERDEDFMVGGEGVGYVEAYAGDEVSS</sequence>
<evidence type="ECO:0000313" key="1">
    <source>
        <dbReference type="EMBL" id="PKU70139.1"/>
    </source>
</evidence>
<proteinExistence type="predicted"/>
<protein>
    <submittedName>
        <fullName evidence="1">Uncharacterized protein</fullName>
    </submittedName>
</protein>
<keyword evidence="2" id="KW-1185">Reference proteome</keyword>
<dbReference type="AlphaFoldDB" id="A0A2I0W398"/>
<dbReference type="EMBL" id="KZ502946">
    <property type="protein sequence ID" value="PKU70139.1"/>
    <property type="molecule type" value="Genomic_DNA"/>
</dbReference>